<dbReference type="Proteomes" id="UP001172101">
    <property type="component" value="Unassembled WGS sequence"/>
</dbReference>
<reference evidence="2" key="1">
    <citation type="submission" date="2023-06" db="EMBL/GenBank/DDBJ databases">
        <title>Genome-scale phylogeny and comparative genomics of the fungal order Sordariales.</title>
        <authorList>
            <consortium name="Lawrence Berkeley National Laboratory"/>
            <person name="Hensen N."/>
            <person name="Bonometti L."/>
            <person name="Westerberg I."/>
            <person name="Brannstrom I.O."/>
            <person name="Guillou S."/>
            <person name="Cros-Aarteil S."/>
            <person name="Calhoun S."/>
            <person name="Haridas S."/>
            <person name="Kuo A."/>
            <person name="Mondo S."/>
            <person name="Pangilinan J."/>
            <person name="Riley R."/>
            <person name="LaButti K."/>
            <person name="Andreopoulos B."/>
            <person name="Lipzen A."/>
            <person name="Chen C."/>
            <person name="Yanf M."/>
            <person name="Daum C."/>
            <person name="Ng V."/>
            <person name="Clum A."/>
            <person name="Steindorff A."/>
            <person name="Ohm R."/>
            <person name="Martin F."/>
            <person name="Silar P."/>
            <person name="Natvig D."/>
            <person name="Lalanne C."/>
            <person name="Gautier V."/>
            <person name="Ament-velasquez S.L."/>
            <person name="Kruys A."/>
            <person name="Hutchinson M.I."/>
            <person name="Powell A.J."/>
            <person name="Barry K."/>
            <person name="Miller A.N."/>
            <person name="Grigoriev I.V."/>
            <person name="Debuchy R."/>
            <person name="Gladieux P."/>
            <person name="Thoren M.H."/>
            <person name="Johannesson H."/>
        </authorList>
    </citation>
    <scope>NUCLEOTIDE SEQUENCE</scope>
    <source>
        <strain evidence="2">SMH2392-1A</strain>
    </source>
</reference>
<feature type="region of interest" description="Disordered" evidence="1">
    <location>
        <begin position="1"/>
        <end position="35"/>
    </location>
</feature>
<dbReference type="GeneID" id="85322658"/>
<evidence type="ECO:0000313" key="2">
    <source>
        <dbReference type="EMBL" id="KAK0727188.1"/>
    </source>
</evidence>
<sequence>MSAAEERPRPPKRLFTGRLFGKSSQNLHTPDIDTMPETPICFSHTDDTGFSDGFKNGTTWRHPDAVIGGVLTQEDLDRQQRWNHDLELHYRTPSFSQTRREKKNRVTSGKLVDITSLAGTLTETSRGFFLRRTAPAVSAPIEIHADGDAASSTTMRRSTTDSSESSQEDDENNSFRSRLLYEKLLESLPDIESRKR</sequence>
<feature type="compositionally biased region" description="Low complexity" evidence="1">
    <location>
        <begin position="151"/>
        <end position="165"/>
    </location>
</feature>
<protein>
    <submittedName>
        <fullName evidence="2">Uncharacterized protein</fullName>
    </submittedName>
</protein>
<comment type="caution">
    <text evidence="2">The sequence shown here is derived from an EMBL/GenBank/DDBJ whole genome shotgun (WGS) entry which is preliminary data.</text>
</comment>
<dbReference type="EMBL" id="JAUIRO010000002">
    <property type="protein sequence ID" value="KAK0727188.1"/>
    <property type="molecule type" value="Genomic_DNA"/>
</dbReference>
<gene>
    <name evidence="2" type="ORF">B0T26DRAFT_671886</name>
</gene>
<evidence type="ECO:0000256" key="1">
    <source>
        <dbReference type="SAM" id="MobiDB-lite"/>
    </source>
</evidence>
<evidence type="ECO:0000313" key="3">
    <source>
        <dbReference type="Proteomes" id="UP001172101"/>
    </source>
</evidence>
<dbReference type="AlphaFoldDB" id="A0AA40E9D3"/>
<name>A0AA40E9D3_9PEZI</name>
<dbReference type="RefSeq" id="XP_060300044.1">
    <property type="nucleotide sequence ID" value="XM_060439388.1"/>
</dbReference>
<organism evidence="2 3">
    <name type="scientific">Lasiosphaeria miniovina</name>
    <dbReference type="NCBI Taxonomy" id="1954250"/>
    <lineage>
        <taxon>Eukaryota</taxon>
        <taxon>Fungi</taxon>
        <taxon>Dikarya</taxon>
        <taxon>Ascomycota</taxon>
        <taxon>Pezizomycotina</taxon>
        <taxon>Sordariomycetes</taxon>
        <taxon>Sordariomycetidae</taxon>
        <taxon>Sordariales</taxon>
        <taxon>Lasiosphaeriaceae</taxon>
        <taxon>Lasiosphaeria</taxon>
    </lineage>
</organism>
<keyword evidence="3" id="KW-1185">Reference proteome</keyword>
<accession>A0AA40E9D3</accession>
<feature type="region of interest" description="Disordered" evidence="1">
    <location>
        <begin position="141"/>
        <end position="175"/>
    </location>
</feature>
<proteinExistence type="predicted"/>